<dbReference type="RefSeq" id="WP_147212625.1">
    <property type="nucleotide sequence ID" value="NZ_BJYM01000028.1"/>
</dbReference>
<dbReference type="STRING" id="582851.GCA_900162665_00023"/>
<proteinExistence type="predicted"/>
<dbReference type="Gene3D" id="1.20.20.10">
    <property type="entry name" value="F1F0 ATP synthase subunit C"/>
    <property type="match status" value="1"/>
</dbReference>
<keyword evidence="3" id="KW-1133">Transmembrane helix</keyword>
<keyword evidence="5" id="KW-1185">Reference proteome</keyword>
<accession>A0A511ZQT7</accession>
<reference evidence="4 5" key="1">
    <citation type="submission" date="2019-07" db="EMBL/GenBank/DDBJ databases">
        <title>Whole genome shotgun sequence of Oceanobacillus sojae NBRC 105379.</title>
        <authorList>
            <person name="Hosoyama A."/>
            <person name="Uohara A."/>
            <person name="Ohji S."/>
            <person name="Ichikawa N."/>
        </authorList>
    </citation>
    <scope>NUCLEOTIDE SEQUENCE [LARGE SCALE GENOMIC DNA]</scope>
    <source>
        <strain evidence="4 5">NBRC 105379</strain>
    </source>
</reference>
<evidence type="ECO:0000256" key="1">
    <source>
        <dbReference type="ARBA" id="ARBA00022781"/>
    </source>
</evidence>
<protein>
    <recommendedName>
        <fullName evidence="6">F0F1 ATP synthase subunit C</fullName>
    </recommendedName>
</protein>
<organism evidence="4 5">
    <name type="scientific">Oceanobacillus sojae</name>
    <dbReference type="NCBI Taxonomy" id="582851"/>
    <lineage>
        <taxon>Bacteria</taxon>
        <taxon>Bacillati</taxon>
        <taxon>Bacillota</taxon>
        <taxon>Bacilli</taxon>
        <taxon>Bacillales</taxon>
        <taxon>Bacillaceae</taxon>
        <taxon>Oceanobacillus</taxon>
    </lineage>
</organism>
<dbReference type="Proteomes" id="UP000321558">
    <property type="component" value="Unassembled WGS sequence"/>
</dbReference>
<dbReference type="InterPro" id="IPR035921">
    <property type="entry name" value="F/V-ATP_Csub_sf"/>
</dbReference>
<feature type="transmembrane region" description="Helical" evidence="3">
    <location>
        <begin position="6"/>
        <end position="25"/>
    </location>
</feature>
<dbReference type="OrthoDB" id="2720780at2"/>
<comment type="caution">
    <text evidence="4">The sequence shown here is derived from an EMBL/GenBank/DDBJ whole genome shotgun (WGS) entry which is preliminary data.</text>
</comment>
<feature type="transmembrane region" description="Helical" evidence="3">
    <location>
        <begin position="46"/>
        <end position="63"/>
    </location>
</feature>
<keyword evidence="3" id="KW-0472">Membrane</keyword>
<gene>
    <name evidence="4" type="ORF">OSO01_44880</name>
</gene>
<name>A0A511ZQT7_9BACI</name>
<keyword evidence="2" id="KW-0406">Ion transport</keyword>
<keyword evidence="1" id="KW-0375">Hydrogen ion transport</keyword>
<evidence type="ECO:0008006" key="6">
    <source>
        <dbReference type="Google" id="ProtNLM"/>
    </source>
</evidence>
<keyword evidence="3" id="KW-0812">Transmembrane</keyword>
<evidence type="ECO:0000313" key="4">
    <source>
        <dbReference type="EMBL" id="GEN89749.1"/>
    </source>
</evidence>
<dbReference type="AlphaFoldDB" id="A0A511ZQT7"/>
<dbReference type="EMBL" id="BJYM01000028">
    <property type="protein sequence ID" value="GEN89749.1"/>
    <property type="molecule type" value="Genomic_DNA"/>
</dbReference>
<keyword evidence="2" id="KW-0813">Transport</keyword>
<dbReference type="SUPFAM" id="SSF81333">
    <property type="entry name" value="F1F0 ATP synthase subunit C"/>
    <property type="match status" value="1"/>
</dbReference>
<evidence type="ECO:0000313" key="5">
    <source>
        <dbReference type="Proteomes" id="UP000321558"/>
    </source>
</evidence>
<evidence type="ECO:0000256" key="2">
    <source>
        <dbReference type="ARBA" id="ARBA00023065"/>
    </source>
</evidence>
<feature type="transmembrane region" description="Helical" evidence="3">
    <location>
        <begin position="75"/>
        <end position="93"/>
    </location>
</feature>
<dbReference type="InterPro" id="IPR038662">
    <property type="entry name" value="ATP_synth_F0_csu_sf"/>
</dbReference>
<evidence type="ECO:0000256" key="3">
    <source>
        <dbReference type="SAM" id="Phobius"/>
    </source>
</evidence>
<feature type="transmembrane region" description="Helical" evidence="3">
    <location>
        <begin position="113"/>
        <end position="134"/>
    </location>
</feature>
<dbReference type="GO" id="GO:1902600">
    <property type="term" value="P:proton transmembrane transport"/>
    <property type="evidence" value="ECO:0007669"/>
    <property type="project" value="UniProtKB-KW"/>
</dbReference>
<sequence length="137" mass="15244">MYLYIFVLAAAIAVVGIIGVFRSTVDNMLTEPEKIPQYMSSFFTKVALVEFLPIVMVVLGFTFSPGEPLEMADAYVPIAIIAVLIVFNMFYIFSQRSPAGNVEQDVKQRLQMLIFLTIALANSIPFIAIVFILLTVL</sequence>